<dbReference type="AlphaFoldDB" id="U7V1U5"/>
<comment type="caution">
    <text evidence="1">The sequence shown here is derived from an EMBL/GenBank/DDBJ whole genome shotgun (WGS) entry which is preliminary data.</text>
</comment>
<organism evidence="1 2">
    <name type="scientific">Rothia aeria F0184</name>
    <dbReference type="NCBI Taxonomy" id="888019"/>
    <lineage>
        <taxon>Bacteria</taxon>
        <taxon>Bacillati</taxon>
        <taxon>Actinomycetota</taxon>
        <taxon>Actinomycetes</taxon>
        <taxon>Micrococcales</taxon>
        <taxon>Micrococcaceae</taxon>
        <taxon>Rothia</taxon>
    </lineage>
</organism>
<proteinExistence type="predicted"/>
<evidence type="ECO:0000313" key="1">
    <source>
        <dbReference type="EMBL" id="ERT65647.1"/>
    </source>
</evidence>
<protein>
    <submittedName>
        <fullName evidence="1">Uncharacterized protein</fullName>
    </submittedName>
</protein>
<evidence type="ECO:0000313" key="2">
    <source>
        <dbReference type="Proteomes" id="UP000017174"/>
    </source>
</evidence>
<dbReference type="Proteomes" id="UP000017174">
    <property type="component" value="Unassembled WGS sequence"/>
</dbReference>
<gene>
    <name evidence="1" type="ORF">HMPREF0742_01759</name>
</gene>
<sequence>MPHQGSSSYLDSFMYVAGSGIHQATVSDNCFQLWRAEKGFLTTLKHAITRINNSLFVV</sequence>
<name>U7V1U5_9MICC</name>
<dbReference type="EMBL" id="AXZG01000051">
    <property type="protein sequence ID" value="ERT65647.1"/>
    <property type="molecule type" value="Genomic_DNA"/>
</dbReference>
<dbReference type="HOGENOM" id="CLU_2976508_0_0_11"/>
<reference evidence="1 2" key="1">
    <citation type="submission" date="2013-08" db="EMBL/GenBank/DDBJ databases">
        <authorList>
            <person name="Weinstock G."/>
            <person name="Sodergren E."/>
            <person name="Wylie T."/>
            <person name="Fulton L."/>
            <person name="Fulton R."/>
            <person name="Fronick C."/>
            <person name="O'Laughlin M."/>
            <person name="Godfrey J."/>
            <person name="Miner T."/>
            <person name="Herter B."/>
            <person name="Appelbaum E."/>
            <person name="Cordes M."/>
            <person name="Lek S."/>
            <person name="Wollam A."/>
            <person name="Pepin K.H."/>
            <person name="Palsikar V.B."/>
            <person name="Mitreva M."/>
            <person name="Wilson R.K."/>
        </authorList>
    </citation>
    <scope>NUCLEOTIDE SEQUENCE [LARGE SCALE GENOMIC DNA]</scope>
    <source>
        <strain evidence="1 2">F0184</strain>
    </source>
</reference>
<accession>U7V1U5</accession>